<dbReference type="Pfam" id="PF01638">
    <property type="entry name" value="HxlR"/>
    <property type="match status" value="1"/>
</dbReference>
<organism evidence="5 6">
    <name type="scientific">Nostoc cf. edaphicum LEGE 07299</name>
    <dbReference type="NCBI Taxonomy" id="2777974"/>
    <lineage>
        <taxon>Bacteria</taxon>
        <taxon>Bacillati</taxon>
        <taxon>Cyanobacteriota</taxon>
        <taxon>Cyanophyceae</taxon>
        <taxon>Nostocales</taxon>
        <taxon>Nostocaceae</taxon>
        <taxon>Nostoc</taxon>
    </lineage>
</organism>
<protein>
    <submittedName>
        <fullName evidence="5">Helix-turn-helix transcriptional regulator</fullName>
    </submittedName>
</protein>
<keyword evidence="1" id="KW-0805">Transcription regulation</keyword>
<proteinExistence type="predicted"/>
<evidence type="ECO:0000256" key="3">
    <source>
        <dbReference type="ARBA" id="ARBA00023163"/>
    </source>
</evidence>
<dbReference type="PANTHER" id="PTHR33204">
    <property type="entry name" value="TRANSCRIPTIONAL REGULATOR, MARR FAMILY"/>
    <property type="match status" value="1"/>
</dbReference>
<evidence type="ECO:0000313" key="5">
    <source>
        <dbReference type="EMBL" id="MBE9103991.1"/>
    </source>
</evidence>
<keyword evidence="3" id="KW-0804">Transcription</keyword>
<dbReference type="InterPro" id="IPR011991">
    <property type="entry name" value="ArsR-like_HTH"/>
</dbReference>
<evidence type="ECO:0000256" key="2">
    <source>
        <dbReference type="ARBA" id="ARBA00023125"/>
    </source>
</evidence>
<dbReference type="SUPFAM" id="SSF46785">
    <property type="entry name" value="Winged helix' DNA-binding domain"/>
    <property type="match status" value="1"/>
</dbReference>
<evidence type="ECO:0000313" key="6">
    <source>
        <dbReference type="Proteomes" id="UP000647836"/>
    </source>
</evidence>
<dbReference type="Gene3D" id="1.10.10.10">
    <property type="entry name" value="Winged helix-like DNA-binding domain superfamily/Winged helix DNA-binding domain"/>
    <property type="match status" value="1"/>
</dbReference>
<feature type="domain" description="HTH hxlR-type" evidence="4">
    <location>
        <begin position="8"/>
        <end position="112"/>
    </location>
</feature>
<sequence length="129" mass="14515">MTAQEQSCAFDQTSGVRKALDLVADKWTALIIMALAEDTKRYSELHRKIDGISQKMLTQTLRQLESNGLIRRKVYPVVPPMVEYSLTSLGKTLVEPLKALCRWASEHFHEVEVAIEQASIENTDPNEAA</sequence>
<accession>A0ABR9TUA4</accession>
<dbReference type="EMBL" id="JADEXF010000064">
    <property type="protein sequence ID" value="MBE9103991.1"/>
    <property type="molecule type" value="Genomic_DNA"/>
</dbReference>
<dbReference type="InterPro" id="IPR036388">
    <property type="entry name" value="WH-like_DNA-bd_sf"/>
</dbReference>
<evidence type="ECO:0000256" key="1">
    <source>
        <dbReference type="ARBA" id="ARBA00023015"/>
    </source>
</evidence>
<dbReference type="CDD" id="cd00090">
    <property type="entry name" value="HTH_ARSR"/>
    <property type="match status" value="1"/>
</dbReference>
<dbReference type="PROSITE" id="PS51118">
    <property type="entry name" value="HTH_HXLR"/>
    <property type="match status" value="1"/>
</dbReference>
<dbReference type="InterPro" id="IPR036390">
    <property type="entry name" value="WH_DNA-bd_sf"/>
</dbReference>
<name>A0ABR9TUA4_9NOSO</name>
<keyword evidence="2" id="KW-0238">DNA-binding</keyword>
<evidence type="ECO:0000259" key="4">
    <source>
        <dbReference type="PROSITE" id="PS51118"/>
    </source>
</evidence>
<keyword evidence="6" id="KW-1185">Reference proteome</keyword>
<reference evidence="5 6" key="1">
    <citation type="submission" date="2020-10" db="EMBL/GenBank/DDBJ databases">
        <authorList>
            <person name="Castelo-Branco R."/>
            <person name="Eusebio N."/>
            <person name="Adriana R."/>
            <person name="Vieira A."/>
            <person name="Brugerolle De Fraissinette N."/>
            <person name="Rezende De Castro R."/>
            <person name="Schneider M.P."/>
            <person name="Vasconcelos V."/>
            <person name="Leao P.N."/>
        </authorList>
    </citation>
    <scope>NUCLEOTIDE SEQUENCE [LARGE SCALE GENOMIC DNA]</scope>
    <source>
        <strain evidence="5 6">LEGE 07299</strain>
    </source>
</reference>
<dbReference type="InterPro" id="IPR002577">
    <property type="entry name" value="HTH_HxlR"/>
</dbReference>
<dbReference type="RefSeq" id="WP_194041237.1">
    <property type="nucleotide sequence ID" value="NZ_JADEXF010000064.1"/>
</dbReference>
<dbReference type="Proteomes" id="UP000647836">
    <property type="component" value="Unassembled WGS sequence"/>
</dbReference>
<comment type="caution">
    <text evidence="5">The sequence shown here is derived from an EMBL/GenBank/DDBJ whole genome shotgun (WGS) entry which is preliminary data.</text>
</comment>
<dbReference type="PANTHER" id="PTHR33204:SF39">
    <property type="entry name" value="TRANSCRIPTIONAL REGULATORY PROTEIN"/>
    <property type="match status" value="1"/>
</dbReference>
<gene>
    <name evidence="5" type="ORF">IQ229_03225</name>
</gene>